<dbReference type="EMBL" id="BGZK01000111">
    <property type="protein sequence ID" value="GBP19711.1"/>
    <property type="molecule type" value="Genomic_DNA"/>
</dbReference>
<keyword evidence="2" id="KW-1185">Reference proteome</keyword>
<reference evidence="1 2" key="1">
    <citation type="journal article" date="2019" name="Commun. Biol.">
        <title>The bagworm genome reveals a unique fibroin gene that provides high tensile strength.</title>
        <authorList>
            <person name="Kono N."/>
            <person name="Nakamura H."/>
            <person name="Ohtoshi R."/>
            <person name="Tomita M."/>
            <person name="Numata K."/>
            <person name="Arakawa K."/>
        </authorList>
    </citation>
    <scope>NUCLEOTIDE SEQUENCE [LARGE SCALE GENOMIC DNA]</scope>
</reference>
<evidence type="ECO:0000313" key="2">
    <source>
        <dbReference type="Proteomes" id="UP000299102"/>
    </source>
</evidence>
<gene>
    <name evidence="1" type="ORF">EVAR_8871_1</name>
</gene>
<sequence>MLLLYLHRDVSEMCDRFLPRPPCEGAVGEGGTLFIPRSVRRIMHTSTAGGHILFGAAGEKFRGRNIFLIMPGERGINFKSGSGWEAPVAPPTGWKQFEISSQRRERRVHELRYLSRTFPSRAPRGGPLVRTKALRATEYEITPAERVLSAIEWRASGPRGERGAVKYLLLTFTKAQKH</sequence>
<accession>A0A4C1U041</accession>
<comment type="caution">
    <text evidence="1">The sequence shown here is derived from an EMBL/GenBank/DDBJ whole genome shotgun (WGS) entry which is preliminary data.</text>
</comment>
<dbReference type="AlphaFoldDB" id="A0A4C1U041"/>
<dbReference type="Proteomes" id="UP000299102">
    <property type="component" value="Unassembled WGS sequence"/>
</dbReference>
<proteinExistence type="predicted"/>
<protein>
    <submittedName>
        <fullName evidence="1">Uncharacterized protein</fullName>
    </submittedName>
</protein>
<organism evidence="1 2">
    <name type="scientific">Eumeta variegata</name>
    <name type="common">Bagworm moth</name>
    <name type="synonym">Eumeta japonica</name>
    <dbReference type="NCBI Taxonomy" id="151549"/>
    <lineage>
        <taxon>Eukaryota</taxon>
        <taxon>Metazoa</taxon>
        <taxon>Ecdysozoa</taxon>
        <taxon>Arthropoda</taxon>
        <taxon>Hexapoda</taxon>
        <taxon>Insecta</taxon>
        <taxon>Pterygota</taxon>
        <taxon>Neoptera</taxon>
        <taxon>Endopterygota</taxon>
        <taxon>Lepidoptera</taxon>
        <taxon>Glossata</taxon>
        <taxon>Ditrysia</taxon>
        <taxon>Tineoidea</taxon>
        <taxon>Psychidae</taxon>
        <taxon>Oiketicinae</taxon>
        <taxon>Eumeta</taxon>
    </lineage>
</organism>
<name>A0A4C1U041_EUMVA</name>
<evidence type="ECO:0000313" key="1">
    <source>
        <dbReference type="EMBL" id="GBP19711.1"/>
    </source>
</evidence>